<evidence type="ECO:0000256" key="4">
    <source>
        <dbReference type="ARBA" id="ARBA00022827"/>
    </source>
</evidence>
<keyword evidence="5 6" id="KW-0560">Oxidoreductase</keyword>
<dbReference type="InterPro" id="IPR006091">
    <property type="entry name" value="Acyl-CoA_Oxase/DH_mid-dom"/>
</dbReference>
<evidence type="ECO:0000256" key="6">
    <source>
        <dbReference type="RuleBase" id="RU362125"/>
    </source>
</evidence>
<evidence type="ECO:0000256" key="2">
    <source>
        <dbReference type="ARBA" id="ARBA00009347"/>
    </source>
</evidence>
<dbReference type="PANTHER" id="PTHR43292">
    <property type="entry name" value="ACYL-COA DEHYDROGENASE"/>
    <property type="match status" value="1"/>
</dbReference>
<dbReference type="InterPro" id="IPR009075">
    <property type="entry name" value="AcylCo_DH/oxidase_C"/>
</dbReference>
<evidence type="ECO:0000313" key="11">
    <source>
        <dbReference type="Proteomes" id="UP000662818"/>
    </source>
</evidence>
<dbReference type="SUPFAM" id="SSF56645">
    <property type="entry name" value="Acyl-CoA dehydrogenase NM domain-like"/>
    <property type="match status" value="1"/>
</dbReference>
<dbReference type="InterPro" id="IPR036250">
    <property type="entry name" value="AcylCo_DH-like_C"/>
</dbReference>
<dbReference type="Proteomes" id="UP000662818">
    <property type="component" value="Chromosome"/>
</dbReference>
<evidence type="ECO:0000256" key="5">
    <source>
        <dbReference type="ARBA" id="ARBA00023002"/>
    </source>
</evidence>
<feature type="domain" description="Acyl-CoA dehydrogenase/oxidase C-terminal" evidence="7">
    <location>
        <begin position="252"/>
        <end position="408"/>
    </location>
</feature>
<dbReference type="Gene3D" id="1.10.540.10">
    <property type="entry name" value="Acyl-CoA dehydrogenase/oxidase, N-terminal domain"/>
    <property type="match status" value="1"/>
</dbReference>
<dbReference type="PANTHER" id="PTHR43292:SF3">
    <property type="entry name" value="ACYL-COA DEHYDROGENASE FADE29"/>
    <property type="match status" value="1"/>
</dbReference>
<evidence type="ECO:0000313" key="10">
    <source>
        <dbReference type="EMBL" id="QSR26638.1"/>
    </source>
</evidence>
<evidence type="ECO:0000259" key="7">
    <source>
        <dbReference type="Pfam" id="PF00441"/>
    </source>
</evidence>
<dbReference type="EMBL" id="CP022295">
    <property type="protein sequence ID" value="QSR26638.1"/>
    <property type="molecule type" value="Genomic_DNA"/>
</dbReference>
<accession>A0ABX7PLF2</accession>
<gene>
    <name evidence="10" type="ORF">CFH99_13480</name>
</gene>
<dbReference type="Pfam" id="PF02770">
    <property type="entry name" value="Acyl-CoA_dh_M"/>
    <property type="match status" value="1"/>
</dbReference>
<evidence type="ECO:0000259" key="8">
    <source>
        <dbReference type="Pfam" id="PF02770"/>
    </source>
</evidence>
<dbReference type="InterPro" id="IPR052161">
    <property type="entry name" value="Mycobact_Acyl-CoA_DH"/>
</dbReference>
<dbReference type="InterPro" id="IPR009100">
    <property type="entry name" value="AcylCoA_DH/oxidase_NM_dom_sf"/>
</dbReference>
<comment type="similarity">
    <text evidence="2 6">Belongs to the acyl-CoA dehydrogenase family.</text>
</comment>
<dbReference type="Pfam" id="PF00441">
    <property type="entry name" value="Acyl-CoA_dh_1"/>
    <property type="match status" value="1"/>
</dbReference>
<evidence type="ECO:0000256" key="3">
    <source>
        <dbReference type="ARBA" id="ARBA00022630"/>
    </source>
</evidence>
<dbReference type="Gene3D" id="1.20.140.10">
    <property type="entry name" value="Butyryl-CoA Dehydrogenase, subunit A, domain 3"/>
    <property type="match status" value="1"/>
</dbReference>
<dbReference type="Pfam" id="PF02771">
    <property type="entry name" value="Acyl-CoA_dh_N"/>
    <property type="match status" value="1"/>
</dbReference>
<dbReference type="InterPro" id="IPR037069">
    <property type="entry name" value="AcylCoA_DH/ox_N_sf"/>
</dbReference>
<dbReference type="SUPFAM" id="SSF47203">
    <property type="entry name" value="Acyl-CoA dehydrogenase C-terminal domain-like"/>
    <property type="match status" value="1"/>
</dbReference>
<protein>
    <submittedName>
        <fullName evidence="10">Acyl-CoA dehydrogenase</fullName>
    </submittedName>
</protein>
<keyword evidence="4 6" id="KW-0274">FAD</keyword>
<dbReference type="InterPro" id="IPR013786">
    <property type="entry name" value="AcylCoA_DH/ox_N"/>
</dbReference>
<evidence type="ECO:0000259" key="9">
    <source>
        <dbReference type="Pfam" id="PF02771"/>
    </source>
</evidence>
<keyword evidence="3 6" id="KW-0285">Flavoprotein</keyword>
<keyword evidence="11" id="KW-1185">Reference proteome</keyword>
<comment type="cofactor">
    <cofactor evidence="1 6">
        <name>FAD</name>
        <dbReference type="ChEBI" id="CHEBI:57692"/>
    </cofactor>
</comment>
<sequence length="417" mass="45555">MATPYQAFAWYASAVDLTESAADRAFREEVRTWLADHLTGEWAALRGLGGPGREHEAHDERLAWNRHLAEHGWTAVGWPTEHGGRGLSLWQQVIFHEEYARSDAPAGVNHLGEQLLGPTLIAFGTEEQRKRFLPEIVAVRELWAQGYSEPDAGSDLANVQTRARRDESTGEWVIDGQKVWTSLAHLSDWCFVVARTEPGSTRHHGLSFLLVPLDQDGVEVRPIEQLTSGSEFNEVFFTGARTAGDLVVGEPGQGWGVAMGLLGFERGVSTLGQTVGFARELATVVDRAKANGSIDDPVVRDRLARMKTELAVIRSFALRSLALVEGGQDSAAGNGAGSIFKLAWANWHRTLGEVAMDVAGAEGLLARPTSPASYDLDDHQRLFLFSRADTLYGGSDEVQKNILAERVLGLPREPKGS</sequence>
<name>A0ABX7PLF2_9ACTN</name>
<dbReference type="InterPro" id="IPR046373">
    <property type="entry name" value="Acyl-CoA_Oxase/DH_mid-dom_sf"/>
</dbReference>
<evidence type="ECO:0000256" key="1">
    <source>
        <dbReference type="ARBA" id="ARBA00001974"/>
    </source>
</evidence>
<reference evidence="10 11" key="1">
    <citation type="submission" date="2017-06" db="EMBL/GenBank/DDBJ databases">
        <title>Complete Genome Sequence of the Soil Carbazole-Degrading Bacterium Nocardioides aromaticivorans IC177.</title>
        <authorList>
            <person name="Vejarano F."/>
            <person name="Suzuki-Minakuchi C."/>
            <person name="Ohtsubo Y."/>
            <person name="Tsuda M."/>
            <person name="Okada K."/>
            <person name="Nojiri H."/>
        </authorList>
    </citation>
    <scope>NUCLEOTIDE SEQUENCE [LARGE SCALE GENOMIC DNA]</scope>
    <source>
        <strain evidence="10 11">IC177</strain>
    </source>
</reference>
<proteinExistence type="inferred from homology"/>
<dbReference type="Gene3D" id="2.40.110.10">
    <property type="entry name" value="Butyryl-CoA Dehydrogenase, subunit A, domain 2"/>
    <property type="match status" value="1"/>
</dbReference>
<feature type="domain" description="Acyl-CoA oxidase/dehydrogenase middle" evidence="8">
    <location>
        <begin position="144"/>
        <end position="237"/>
    </location>
</feature>
<feature type="domain" description="Acyl-CoA dehydrogenase/oxidase N-terminal" evidence="9">
    <location>
        <begin position="22"/>
        <end position="138"/>
    </location>
</feature>
<organism evidence="10 11">
    <name type="scientific">Nocardioides aromaticivorans</name>
    <dbReference type="NCBI Taxonomy" id="200618"/>
    <lineage>
        <taxon>Bacteria</taxon>
        <taxon>Bacillati</taxon>
        <taxon>Actinomycetota</taxon>
        <taxon>Actinomycetes</taxon>
        <taxon>Propionibacteriales</taxon>
        <taxon>Nocardioidaceae</taxon>
        <taxon>Nocardioides</taxon>
    </lineage>
</organism>